<protein>
    <submittedName>
        <fullName evidence="1">Uncharacterized protein</fullName>
    </submittedName>
</protein>
<organism evidence="1 2">
    <name type="scientific">Vanilla planifolia</name>
    <name type="common">Vanilla</name>
    <dbReference type="NCBI Taxonomy" id="51239"/>
    <lineage>
        <taxon>Eukaryota</taxon>
        <taxon>Viridiplantae</taxon>
        <taxon>Streptophyta</taxon>
        <taxon>Embryophyta</taxon>
        <taxon>Tracheophyta</taxon>
        <taxon>Spermatophyta</taxon>
        <taxon>Magnoliopsida</taxon>
        <taxon>Liliopsida</taxon>
        <taxon>Asparagales</taxon>
        <taxon>Orchidaceae</taxon>
        <taxon>Vanilloideae</taxon>
        <taxon>Vanilleae</taxon>
        <taxon>Vanilla</taxon>
    </lineage>
</organism>
<dbReference type="OrthoDB" id="40902at2759"/>
<proteinExistence type="predicted"/>
<dbReference type="Proteomes" id="UP000639772">
    <property type="component" value="Unassembled WGS sequence"/>
</dbReference>
<evidence type="ECO:0000313" key="1">
    <source>
        <dbReference type="EMBL" id="KAG0483999.1"/>
    </source>
</evidence>
<reference evidence="1 2" key="1">
    <citation type="journal article" date="2020" name="Nat. Food">
        <title>A phased Vanilla planifolia genome enables genetic improvement of flavour and production.</title>
        <authorList>
            <person name="Hasing T."/>
            <person name="Tang H."/>
            <person name="Brym M."/>
            <person name="Khazi F."/>
            <person name="Huang T."/>
            <person name="Chambers A.H."/>
        </authorList>
    </citation>
    <scope>NUCLEOTIDE SEQUENCE [LARGE SCALE GENOMIC DNA]</scope>
    <source>
        <tissue evidence="1">Leaf</tissue>
    </source>
</reference>
<comment type="caution">
    <text evidence="1">The sequence shown here is derived from an EMBL/GenBank/DDBJ whole genome shotgun (WGS) entry which is preliminary data.</text>
</comment>
<dbReference type="EMBL" id="JADCNM010000005">
    <property type="protein sequence ID" value="KAG0483999.1"/>
    <property type="molecule type" value="Genomic_DNA"/>
</dbReference>
<dbReference type="AlphaFoldDB" id="A0A835V1M3"/>
<gene>
    <name evidence="1" type="ORF">HPP92_012083</name>
</gene>
<sequence length="81" mass="9528">MQNPAPLPLWPLKRSRFLRRKSTEKVNCLSDHPWIKEDGEAPDTPLDNAVLNRLKQFRELNKFKQVALRALFPNDFMTNHS</sequence>
<name>A0A835V1M3_VANPL</name>
<evidence type="ECO:0000313" key="2">
    <source>
        <dbReference type="Proteomes" id="UP000639772"/>
    </source>
</evidence>
<accession>A0A835V1M3</accession>